<keyword evidence="1" id="KW-1133">Transmembrane helix</keyword>
<organism evidence="2 3">
    <name type="scientific">Paraburkholderia ribeironis</name>
    <dbReference type="NCBI Taxonomy" id="1247936"/>
    <lineage>
        <taxon>Bacteria</taxon>
        <taxon>Pseudomonadati</taxon>
        <taxon>Pseudomonadota</taxon>
        <taxon>Betaproteobacteria</taxon>
        <taxon>Burkholderiales</taxon>
        <taxon>Burkholderiaceae</taxon>
        <taxon>Paraburkholderia</taxon>
    </lineage>
</organism>
<feature type="transmembrane region" description="Helical" evidence="1">
    <location>
        <begin position="15"/>
        <end position="34"/>
    </location>
</feature>
<gene>
    <name evidence="2" type="ORF">BN2475_600009</name>
</gene>
<reference evidence="2 3" key="1">
    <citation type="submission" date="2016-12" db="EMBL/GenBank/DDBJ databases">
        <authorList>
            <person name="Song W.-J."/>
            <person name="Kurnit D.M."/>
        </authorList>
    </citation>
    <scope>NUCLEOTIDE SEQUENCE [LARGE SCALE GENOMIC DNA]</scope>
    <source>
        <strain evidence="2 3">STM7296</strain>
    </source>
</reference>
<evidence type="ECO:0000313" key="3">
    <source>
        <dbReference type="Proteomes" id="UP000187012"/>
    </source>
</evidence>
<evidence type="ECO:0000256" key="1">
    <source>
        <dbReference type="SAM" id="Phobius"/>
    </source>
</evidence>
<keyword evidence="3" id="KW-1185">Reference proteome</keyword>
<accession>A0A1N7SEW1</accession>
<name>A0A1N7SEW1_9BURK</name>
<dbReference type="Proteomes" id="UP000187012">
    <property type="component" value="Unassembled WGS sequence"/>
</dbReference>
<keyword evidence="1" id="KW-0472">Membrane</keyword>
<proteinExistence type="predicted"/>
<keyword evidence="1" id="KW-0812">Transmembrane</keyword>
<dbReference type="EMBL" id="CYGX02000060">
    <property type="protein sequence ID" value="SIT45880.1"/>
    <property type="molecule type" value="Genomic_DNA"/>
</dbReference>
<sequence length="46" mass="4636">MALHKRAVSLHDSPASRAGAMICAAGAALVGYGFHRGGFGPSRAVI</sequence>
<evidence type="ECO:0000313" key="2">
    <source>
        <dbReference type="EMBL" id="SIT45880.1"/>
    </source>
</evidence>
<dbReference type="AlphaFoldDB" id="A0A1N7SEW1"/>
<protein>
    <submittedName>
        <fullName evidence="2">Uncharacterized protein</fullName>
    </submittedName>
</protein>